<evidence type="ECO:0000256" key="1">
    <source>
        <dbReference type="SAM" id="MobiDB-lite"/>
    </source>
</evidence>
<dbReference type="InterPro" id="IPR036116">
    <property type="entry name" value="FN3_sf"/>
</dbReference>
<feature type="region of interest" description="Disordered" evidence="1">
    <location>
        <begin position="360"/>
        <end position="667"/>
    </location>
</feature>
<feature type="domain" description="Fibronectin type-III" evidence="3">
    <location>
        <begin position="771"/>
        <end position="864"/>
    </location>
</feature>
<feature type="chain" id="PRO_5013951654" description="Fibronectin type-III domain-containing protein" evidence="2">
    <location>
        <begin position="20"/>
        <end position="1006"/>
    </location>
</feature>
<name>A0A2D4J3T2_MICLE</name>
<dbReference type="Gene3D" id="2.60.40.10">
    <property type="entry name" value="Immunoglobulins"/>
    <property type="match status" value="2"/>
</dbReference>
<dbReference type="PROSITE" id="PS50853">
    <property type="entry name" value="FN3"/>
    <property type="match status" value="2"/>
</dbReference>
<feature type="compositionally biased region" description="Low complexity" evidence="1">
    <location>
        <begin position="608"/>
        <end position="620"/>
    </location>
</feature>
<feature type="compositionally biased region" description="Polar residues" evidence="1">
    <location>
        <begin position="461"/>
        <end position="476"/>
    </location>
</feature>
<dbReference type="InterPro" id="IPR049109">
    <property type="entry name" value="TARSH/FNDC1_C"/>
</dbReference>
<dbReference type="EMBL" id="IACK01145888">
    <property type="protein sequence ID" value="LAA91089.1"/>
    <property type="molecule type" value="Transcribed_RNA"/>
</dbReference>
<feature type="compositionally biased region" description="Basic and acidic residues" evidence="1">
    <location>
        <begin position="591"/>
        <end position="603"/>
    </location>
</feature>
<protein>
    <recommendedName>
        <fullName evidence="3">Fibronectin type-III domain-containing protein</fullName>
    </recommendedName>
</protein>
<dbReference type="SUPFAM" id="SSF49265">
    <property type="entry name" value="Fibronectin type III"/>
    <property type="match status" value="2"/>
</dbReference>
<feature type="compositionally biased region" description="Basic and acidic residues" evidence="1">
    <location>
        <begin position="517"/>
        <end position="527"/>
    </location>
</feature>
<evidence type="ECO:0000313" key="4">
    <source>
        <dbReference type="EMBL" id="LAA91089.1"/>
    </source>
</evidence>
<dbReference type="GO" id="GO:0010811">
    <property type="term" value="P:positive regulation of cell-substrate adhesion"/>
    <property type="evidence" value="ECO:0007669"/>
    <property type="project" value="TreeGrafter"/>
</dbReference>
<feature type="compositionally biased region" description="Basic and acidic residues" evidence="1">
    <location>
        <begin position="410"/>
        <end position="429"/>
    </location>
</feature>
<dbReference type="InterPro" id="IPR003961">
    <property type="entry name" value="FN3_dom"/>
</dbReference>
<dbReference type="PANTHER" id="PTHR23197:SF10">
    <property type="entry name" value="TARGET OF NESH-SH3"/>
    <property type="match status" value="1"/>
</dbReference>
<sequence length="1006" mass="111915">MISRLVFLLFCGHFAQILGNAGKLPRVKKQSLKVQINVTSDAVCMRYIRPTPSTKLEGFVLGYGSSFFSNQYIPLPSNGKMYMTEIDAEPRYMIVVRPVSNKKSCSGKTKTPKPLQLVIGTLTPTSVFLSWGILVNPKHDWTTMNNCPNDRFYTVRYREKDKNKKWILQLCPTTETVVDNLKPNTIYEFGVKDNTDDGIWSKNFIHKVIISGKNKENEELQNNYKLLNIQTQFIPGSKTFVPVKVIKQVLQNITHRSQPEILKNSPLSGPILVHLIVPDFNATKQKSPSSSRLDIFEKPKQSVAMAEQDLERNKPTAPGVPKDSAVSQAHSESELESLKPSKAPMTEMPPVTLDLHKFLGLPKTRPSPRPQMPTQLSVSKKMQPVPLEPKTPVPKTIQIKAASKEINPSKSKEFDYTKPEEPDRKFDAKTKHHVPITKTTINPLLPKSAPKEAHEVPTRPITPSSPDITPNKSSLNIKYHDPSKPKSRPGQKTQQSKPETIPFSQDLITTMVPVAPEKTKEILDPKETQLLPSKPKPSDKQGRNKTKPASSKLNNKVTVTKTPRLRKVVHRTTPAPPRTRPPGGSSWSKKPRGEKLPNEDVPKLLHPSSSTNSSVSMDSTVVRKKPDPGTLPASSRPPLAPARPTPIRRRPLPPNNVTGKPGRSGNVLMPRASSFITTSIAKPTWPSSLVKTNSPKKLPTAAASPDYSNPMFSSIPTSETDIAGTPRYTGDHVKYLKKKDDVPCSITDTMQLFPTDMGDNRDMATSAPQKPPTNLTVVTVEGCPSFVVLDWKPPENESVTEYKVVSTENGGTAGKDKSIITTNQTHSTVENLKPNTSYEFVVIASNPLGEGPSSESKPFRTESADPRITESISMGKDAIWTEVRFNSDDYSECKGKQYVKRTWYKKFVGVQLCNSLRYKIYLSDSLKGTFYNIGDQRGHGEDHCQFVDSYLDGKTGQMLPSDQLPSKDGYFRAVRQEPVHFGKIGVGTHSTYVHWYECGTTIPGKW</sequence>
<feature type="compositionally biased region" description="Polar residues" evidence="1">
    <location>
        <begin position="547"/>
        <end position="561"/>
    </location>
</feature>
<dbReference type="AlphaFoldDB" id="A0A2D4J3T2"/>
<evidence type="ECO:0000256" key="2">
    <source>
        <dbReference type="SAM" id="SignalP"/>
    </source>
</evidence>
<feature type="compositionally biased region" description="Polar residues" evidence="1">
    <location>
        <begin position="490"/>
        <end position="508"/>
    </location>
</feature>
<reference evidence="4" key="1">
    <citation type="submission" date="2017-07" db="EMBL/GenBank/DDBJ databases">
        <authorList>
            <person name="Mikheyev A."/>
            <person name="Grau M."/>
        </authorList>
    </citation>
    <scope>NUCLEOTIDE SEQUENCE</scope>
    <source>
        <tissue evidence="4">Venom_gland</tissue>
    </source>
</reference>
<evidence type="ECO:0000259" key="3">
    <source>
        <dbReference type="PROSITE" id="PS50853"/>
    </source>
</evidence>
<accession>A0A2D4J3T2</accession>
<feature type="domain" description="Fibronectin type-III" evidence="3">
    <location>
        <begin position="111"/>
        <end position="211"/>
    </location>
</feature>
<feature type="signal peptide" evidence="2">
    <location>
        <begin position="1"/>
        <end position="19"/>
    </location>
</feature>
<dbReference type="CDD" id="cd00063">
    <property type="entry name" value="FN3"/>
    <property type="match status" value="2"/>
</dbReference>
<reference evidence="4" key="2">
    <citation type="submission" date="2017-11" db="EMBL/GenBank/DDBJ databases">
        <title>Coralsnake Venomics: Analyses of Venom Gland Transcriptomes and Proteomes of Six Brazilian Taxa.</title>
        <authorList>
            <person name="Aird S.D."/>
            <person name="Jorge da Silva N."/>
            <person name="Qiu L."/>
            <person name="Villar-Briones A."/>
            <person name="Aparecida-Saddi V."/>
            <person name="Campos-Telles M.P."/>
            <person name="Grau M."/>
            <person name="Mikheyev A.S."/>
        </authorList>
    </citation>
    <scope>NUCLEOTIDE SEQUENCE</scope>
    <source>
        <tissue evidence="4">Venom_gland</tissue>
    </source>
</reference>
<dbReference type="Pfam" id="PF21731">
    <property type="entry name" value="TARSH_C"/>
    <property type="match status" value="1"/>
</dbReference>
<dbReference type="InterPro" id="IPR013783">
    <property type="entry name" value="Ig-like_fold"/>
</dbReference>
<dbReference type="PANTHER" id="PTHR23197">
    <property type="entry name" value="TARSH-RELATED FIBRONECTIN DOMAIN-CONTAINING"/>
    <property type="match status" value="1"/>
</dbReference>
<keyword evidence="2" id="KW-0732">Signal</keyword>
<dbReference type="SMART" id="SM00060">
    <property type="entry name" value="FN3"/>
    <property type="match status" value="2"/>
</dbReference>
<proteinExistence type="predicted"/>
<organism evidence="4">
    <name type="scientific">Micrurus lemniscatus lemniscatus</name>
    <dbReference type="NCBI Taxonomy" id="129467"/>
    <lineage>
        <taxon>Eukaryota</taxon>
        <taxon>Metazoa</taxon>
        <taxon>Chordata</taxon>
        <taxon>Craniata</taxon>
        <taxon>Vertebrata</taxon>
        <taxon>Euteleostomi</taxon>
        <taxon>Lepidosauria</taxon>
        <taxon>Squamata</taxon>
        <taxon>Bifurcata</taxon>
        <taxon>Unidentata</taxon>
        <taxon>Episquamata</taxon>
        <taxon>Toxicofera</taxon>
        <taxon>Serpentes</taxon>
        <taxon>Colubroidea</taxon>
        <taxon>Elapidae</taxon>
        <taxon>Elapinae</taxon>
        <taxon>Micrurus</taxon>
    </lineage>
</organism>
<feature type="region of interest" description="Disordered" evidence="1">
    <location>
        <begin position="312"/>
        <end position="348"/>
    </location>
</feature>
<dbReference type="Pfam" id="PF00041">
    <property type="entry name" value="fn3"/>
    <property type="match status" value="1"/>
</dbReference>
<dbReference type="GO" id="GO:0030198">
    <property type="term" value="P:extracellular matrix organization"/>
    <property type="evidence" value="ECO:0007669"/>
    <property type="project" value="TreeGrafter"/>
</dbReference>